<comment type="caution">
    <text evidence="8">The sequence shown here is derived from an EMBL/GenBank/DDBJ whole genome shotgun (WGS) entry which is preliminary data.</text>
</comment>
<proteinExistence type="inferred from homology"/>
<keyword evidence="2" id="KW-0223">Dioxygenase</keyword>
<dbReference type="RefSeq" id="WP_344802827.1">
    <property type="nucleotide sequence ID" value="NZ_BAABBO010000001.1"/>
</dbReference>
<evidence type="ECO:0000256" key="5">
    <source>
        <dbReference type="ARBA" id="ARBA00035013"/>
    </source>
</evidence>
<dbReference type="EMBL" id="BAABBO010000001">
    <property type="protein sequence ID" value="GAA3948326.1"/>
    <property type="molecule type" value="Genomic_DNA"/>
</dbReference>
<comment type="similarity">
    <text evidence="5">Belongs to the 2-oxoadipate dioxygenase/decarboxylase family.</text>
</comment>
<evidence type="ECO:0000256" key="7">
    <source>
        <dbReference type="ARBA" id="ARBA00035045"/>
    </source>
</evidence>
<protein>
    <recommendedName>
        <fullName evidence="6">2-oxoadipate dioxygenase/decarboxylase</fullName>
        <ecNumber evidence="6">1.13.11.93</ecNumber>
    </recommendedName>
    <alternativeName>
        <fullName evidence="7">2-hydroxyglutarate synthase</fullName>
    </alternativeName>
</protein>
<keyword evidence="3" id="KW-0560">Oxidoreductase</keyword>
<keyword evidence="4" id="KW-0408">Iron</keyword>
<evidence type="ECO:0000313" key="8">
    <source>
        <dbReference type="EMBL" id="GAA3948326.1"/>
    </source>
</evidence>
<dbReference type="Pfam" id="PF07063">
    <property type="entry name" value="HGLS"/>
    <property type="match status" value="1"/>
</dbReference>
<organism evidence="8 9">
    <name type="scientific">Allohahella marinimesophila</name>
    <dbReference type="NCBI Taxonomy" id="1054972"/>
    <lineage>
        <taxon>Bacteria</taxon>
        <taxon>Pseudomonadati</taxon>
        <taxon>Pseudomonadota</taxon>
        <taxon>Gammaproteobacteria</taxon>
        <taxon>Oceanospirillales</taxon>
        <taxon>Hahellaceae</taxon>
        <taxon>Allohahella</taxon>
    </lineage>
</organism>
<accession>A0ABP7NJ54</accession>
<dbReference type="SMART" id="SM01150">
    <property type="entry name" value="DUF1338"/>
    <property type="match status" value="1"/>
</dbReference>
<dbReference type="Gene3D" id="3.10.180.50">
    <property type="match status" value="1"/>
</dbReference>
<comment type="cofactor">
    <cofactor evidence="1">
        <name>Fe(2+)</name>
        <dbReference type="ChEBI" id="CHEBI:29033"/>
    </cofactor>
</comment>
<evidence type="ECO:0000256" key="3">
    <source>
        <dbReference type="ARBA" id="ARBA00023002"/>
    </source>
</evidence>
<dbReference type="Proteomes" id="UP001501337">
    <property type="component" value="Unassembled WGS sequence"/>
</dbReference>
<evidence type="ECO:0000313" key="9">
    <source>
        <dbReference type="Proteomes" id="UP001501337"/>
    </source>
</evidence>
<evidence type="ECO:0000256" key="1">
    <source>
        <dbReference type="ARBA" id="ARBA00001954"/>
    </source>
</evidence>
<dbReference type="EC" id="1.13.11.93" evidence="6"/>
<dbReference type="InterPro" id="IPR009770">
    <property type="entry name" value="HGLS"/>
</dbReference>
<name>A0ABP7NJ54_9GAMM</name>
<evidence type="ECO:0000256" key="4">
    <source>
        <dbReference type="ARBA" id="ARBA00023004"/>
    </source>
</evidence>
<evidence type="ECO:0000256" key="2">
    <source>
        <dbReference type="ARBA" id="ARBA00022964"/>
    </source>
</evidence>
<sequence length="361" mass="40755">MRQEQASSTDESGEQTTFRQQLRELLKNGLGWDDSTLDTIINGVQHPSPLASSERDGIHRSLIAHAMNLALLHRLLERVPDGAAYVREKWQGGGKVMLDHGALRTVRYQRHHEAGLPSGHLAFKRILEPLGYHLAGEYPLEKIRMCGFVYASEDLPDSLSQFFVSELYPEQFSEQFQAVVTTILGTEQDPLSSDDDSLLEQLSEHHVLPMNDAVKLLPKLVGCFERYHELPSLEDYHLLKTESREMAWISTEGNVFNHATDRVDDIKAVEAVQREKGRAIKPEIEVARHAKVQQTAFHAAPVSRPMTSVEQAQPSEDALWVPGSFFEFIQRGEIVDNEGRRSLDLRFDSSNAQGIFRMTSS</sequence>
<gene>
    <name evidence="8" type="ORF">GCM10022278_04400</name>
</gene>
<reference evidence="9" key="1">
    <citation type="journal article" date="2019" name="Int. J. Syst. Evol. Microbiol.">
        <title>The Global Catalogue of Microorganisms (GCM) 10K type strain sequencing project: providing services to taxonomists for standard genome sequencing and annotation.</title>
        <authorList>
            <consortium name="The Broad Institute Genomics Platform"/>
            <consortium name="The Broad Institute Genome Sequencing Center for Infectious Disease"/>
            <person name="Wu L."/>
            <person name="Ma J."/>
        </authorList>
    </citation>
    <scope>NUCLEOTIDE SEQUENCE [LARGE SCALE GENOMIC DNA]</scope>
    <source>
        <strain evidence="9">JCM 17555</strain>
    </source>
</reference>
<keyword evidence="9" id="KW-1185">Reference proteome</keyword>
<evidence type="ECO:0000256" key="6">
    <source>
        <dbReference type="ARBA" id="ARBA00035023"/>
    </source>
</evidence>